<dbReference type="Proteomes" id="UP001589753">
    <property type="component" value="Unassembled WGS sequence"/>
</dbReference>
<dbReference type="InterPro" id="IPR037175">
    <property type="entry name" value="KFase_sf"/>
</dbReference>
<dbReference type="EC" id="3.5.-.-" evidence="2"/>
<protein>
    <submittedName>
        <fullName evidence="2">Cyclase family protein</fullName>
        <ecNumber evidence="2">3.5.-.-</ecNumber>
    </submittedName>
</protein>
<feature type="region of interest" description="Disordered" evidence="1">
    <location>
        <begin position="266"/>
        <end position="288"/>
    </location>
</feature>
<keyword evidence="2" id="KW-0378">Hydrolase</keyword>
<reference evidence="2 3" key="1">
    <citation type="submission" date="2024-09" db="EMBL/GenBank/DDBJ databases">
        <authorList>
            <person name="Sun Q."/>
            <person name="Mori K."/>
        </authorList>
    </citation>
    <scope>NUCLEOTIDE SEQUENCE [LARGE SCALE GENOMIC DNA]</scope>
    <source>
        <strain evidence="2 3">JCM 9767</strain>
    </source>
</reference>
<evidence type="ECO:0000313" key="2">
    <source>
        <dbReference type="EMBL" id="MFB9350195.1"/>
    </source>
</evidence>
<sequence length="288" mass="32367">MYVDLSIPVSRRAPGVEFEQWLHRDGIRHLSRRIRALPGDSRRDRLVNHWRWLTGRRRLRPHDLPDGCFLSNEFYRMSVHQGTHVDAPFHYGPECEGRPARKVMDLPLEWFRGPGVVLDVRACGDKVTAADAKEALADSGARVGPGTVVLFRTDSDLRLGTPEYHTRSTAITPGAVDHLLDLGVKVLGTDCWSFDGPPRDMVERYYSSGDRDVLWPAHMHGRRREFVQIEGLARLREIPEGPFTFTAFPVALADAGAAWCRAVAETDRAGEEPGTDRAGEEPGTERRP</sequence>
<dbReference type="SUPFAM" id="SSF102198">
    <property type="entry name" value="Putative cyclase"/>
    <property type="match status" value="1"/>
</dbReference>
<dbReference type="Pfam" id="PF04199">
    <property type="entry name" value="Cyclase"/>
    <property type="match status" value="1"/>
</dbReference>
<organism evidence="2 3">
    <name type="scientific">Streptomyces heliomycini</name>
    <dbReference type="NCBI Taxonomy" id="284032"/>
    <lineage>
        <taxon>Bacteria</taxon>
        <taxon>Bacillati</taxon>
        <taxon>Actinomycetota</taxon>
        <taxon>Actinomycetes</taxon>
        <taxon>Kitasatosporales</taxon>
        <taxon>Streptomycetaceae</taxon>
        <taxon>Streptomyces</taxon>
    </lineage>
</organism>
<dbReference type="Gene3D" id="3.50.30.50">
    <property type="entry name" value="Putative cyclase"/>
    <property type="match status" value="1"/>
</dbReference>
<dbReference type="PANTHER" id="PTHR31118:SF12">
    <property type="entry name" value="CYCLASE-LIKE PROTEIN 2"/>
    <property type="match status" value="1"/>
</dbReference>
<proteinExistence type="predicted"/>
<gene>
    <name evidence="2" type="ORF">ACFFUA_22560</name>
</gene>
<dbReference type="PANTHER" id="PTHR31118">
    <property type="entry name" value="CYCLASE-LIKE PROTEIN 2"/>
    <property type="match status" value="1"/>
</dbReference>
<keyword evidence="3" id="KW-1185">Reference proteome</keyword>
<dbReference type="RefSeq" id="WP_053635054.1">
    <property type="nucleotide sequence ID" value="NZ_JBHMDI010000066.1"/>
</dbReference>
<dbReference type="InterPro" id="IPR007325">
    <property type="entry name" value="KFase/CYL"/>
</dbReference>
<evidence type="ECO:0000256" key="1">
    <source>
        <dbReference type="SAM" id="MobiDB-lite"/>
    </source>
</evidence>
<dbReference type="GO" id="GO:0016787">
    <property type="term" value="F:hydrolase activity"/>
    <property type="evidence" value="ECO:0007669"/>
    <property type="project" value="UniProtKB-KW"/>
</dbReference>
<evidence type="ECO:0000313" key="3">
    <source>
        <dbReference type="Proteomes" id="UP001589753"/>
    </source>
</evidence>
<accession>A0ABV5LDD6</accession>
<comment type="caution">
    <text evidence="2">The sequence shown here is derived from an EMBL/GenBank/DDBJ whole genome shotgun (WGS) entry which is preliminary data.</text>
</comment>
<name>A0ABV5LDD6_9ACTN</name>
<dbReference type="EMBL" id="JBHMDI010000066">
    <property type="protein sequence ID" value="MFB9350195.1"/>
    <property type="molecule type" value="Genomic_DNA"/>
</dbReference>